<dbReference type="OrthoDB" id="258935at2"/>
<dbReference type="AlphaFoldDB" id="S7V6U1"/>
<protein>
    <submittedName>
        <fullName evidence="1">Uncharacterized protein</fullName>
    </submittedName>
</protein>
<dbReference type="eggNOG" id="ENOG502ZCBJ">
    <property type="taxonomic scope" value="Bacteria"/>
</dbReference>
<dbReference type="Proteomes" id="UP000014977">
    <property type="component" value="Unassembled WGS sequence"/>
</dbReference>
<name>S7V6U1_DESML</name>
<proteinExistence type="predicted"/>
<dbReference type="STRING" id="897.B2D07_18285"/>
<evidence type="ECO:0000313" key="1">
    <source>
        <dbReference type="EMBL" id="EPR42374.1"/>
    </source>
</evidence>
<accession>S7V6U1</accession>
<comment type="caution">
    <text evidence="1">The sequence shown here is derived from an EMBL/GenBank/DDBJ whole genome shotgun (WGS) entry which is preliminary data.</text>
</comment>
<sequence>MASSHSGGDDDAPAIWEYTSPDRYALPSDTVEQKIRSGIGALLKTFGTEDAASESPVKPKEKLEKLSWSEISDVAPDPGLDAAVEALDTALSSRLSDGSVVFVISPPHAWRREIMSEWARRAQWRLLEGPDARTLLSGSGEWMRDRFDSRSPWVLPHLENCYLRHPRSLKSIRHLLDIFCAGIPGTGVVGCDSWAWAYLMKIWNGRQSGLLSLQAFDRERLARWLEELAAGDGPRRRNFRQAIDGKYVLTPVGDVDEESRETPKTSSFLKHLAACSRGIPGVALALWRRALRLGPENDDDGDNETESSPPVDPTTVWITEWDALRRPGLPSEKDRDLAFTAHTLLLHGGLDAEVLAEILPLSVSRVRQILSVLRETETAAEDDGVWRVTASGYPAVRQFLQSEGYLTDHF</sequence>
<dbReference type="EMBL" id="ATHJ01000067">
    <property type="protein sequence ID" value="EPR42374.1"/>
    <property type="molecule type" value="Genomic_DNA"/>
</dbReference>
<evidence type="ECO:0000313" key="2">
    <source>
        <dbReference type="Proteomes" id="UP000014977"/>
    </source>
</evidence>
<dbReference type="RefSeq" id="WP_020876053.1">
    <property type="nucleotide sequence ID" value="NZ_ATHJ01000067.1"/>
</dbReference>
<organism evidence="1 2">
    <name type="scientific">Desulfococcus multivorans DSM 2059</name>
    <dbReference type="NCBI Taxonomy" id="1121405"/>
    <lineage>
        <taxon>Bacteria</taxon>
        <taxon>Pseudomonadati</taxon>
        <taxon>Thermodesulfobacteriota</taxon>
        <taxon>Desulfobacteria</taxon>
        <taxon>Desulfobacterales</taxon>
        <taxon>Desulfococcaceae</taxon>
        <taxon>Desulfococcus</taxon>
    </lineage>
</organism>
<reference evidence="1 2" key="1">
    <citation type="journal article" date="2013" name="Genome Announc.">
        <title>Draft genome sequences for three mercury-methylating, sulfate-reducing bacteria.</title>
        <authorList>
            <person name="Brown S.D."/>
            <person name="Hurt R.A.Jr."/>
            <person name="Gilmour C.C."/>
            <person name="Elias D.A."/>
        </authorList>
    </citation>
    <scope>NUCLEOTIDE SEQUENCE [LARGE SCALE GENOMIC DNA]</scope>
    <source>
        <strain evidence="1 2">DSM 2059</strain>
    </source>
</reference>
<gene>
    <name evidence="1" type="ORF">dsmv_1669</name>
</gene>
<keyword evidence="2" id="KW-1185">Reference proteome</keyword>